<evidence type="ECO:0000256" key="2">
    <source>
        <dbReference type="ARBA" id="ARBA00008114"/>
    </source>
</evidence>
<feature type="transmembrane region" description="Helical" evidence="7">
    <location>
        <begin position="33"/>
        <end position="57"/>
    </location>
</feature>
<dbReference type="GO" id="GO:0015086">
    <property type="term" value="F:cadmium ion transmembrane transporter activity"/>
    <property type="evidence" value="ECO:0007669"/>
    <property type="project" value="TreeGrafter"/>
</dbReference>
<dbReference type="Pfam" id="PF16916">
    <property type="entry name" value="ZT_dimer"/>
    <property type="match status" value="1"/>
</dbReference>
<keyword evidence="5 7" id="KW-1133">Transmembrane helix</keyword>
<evidence type="ECO:0000256" key="3">
    <source>
        <dbReference type="ARBA" id="ARBA00022448"/>
    </source>
</evidence>
<comment type="subcellular location">
    <subcellularLocation>
        <location evidence="1">Membrane</location>
        <topology evidence="1">Multi-pass membrane protein</topology>
    </subcellularLocation>
</comment>
<keyword evidence="3" id="KW-0813">Transport</keyword>
<evidence type="ECO:0000259" key="9">
    <source>
        <dbReference type="Pfam" id="PF16916"/>
    </source>
</evidence>
<evidence type="ECO:0000313" key="11">
    <source>
        <dbReference type="Proteomes" id="UP000003288"/>
    </source>
</evidence>
<dbReference type="GO" id="GO:0006882">
    <property type="term" value="P:intracellular zinc ion homeostasis"/>
    <property type="evidence" value="ECO:0007669"/>
    <property type="project" value="TreeGrafter"/>
</dbReference>
<evidence type="ECO:0000259" key="8">
    <source>
        <dbReference type="Pfam" id="PF01545"/>
    </source>
</evidence>
<dbReference type="PANTHER" id="PTHR43840:SF15">
    <property type="entry name" value="MITOCHONDRIAL METAL TRANSPORTER 1-RELATED"/>
    <property type="match status" value="1"/>
</dbReference>
<dbReference type="Gene3D" id="1.20.1510.10">
    <property type="entry name" value="Cation efflux protein transmembrane domain"/>
    <property type="match status" value="1"/>
</dbReference>
<feature type="domain" description="Cation efflux protein cytoplasmic" evidence="9">
    <location>
        <begin position="209"/>
        <end position="287"/>
    </location>
</feature>
<dbReference type="InterPro" id="IPR027469">
    <property type="entry name" value="Cation_efflux_TMD_sf"/>
</dbReference>
<dbReference type="Proteomes" id="UP000003288">
    <property type="component" value="Unassembled WGS sequence"/>
</dbReference>
<dbReference type="GO" id="GO:0015093">
    <property type="term" value="F:ferrous iron transmembrane transporter activity"/>
    <property type="evidence" value="ECO:0007669"/>
    <property type="project" value="TreeGrafter"/>
</dbReference>
<reference evidence="10 11" key="1">
    <citation type="journal article" date="2011" name="Stand. Genomic Sci.">
        <title>Draft genome sequence of Caminibacter mediatlanticus strain TB-2, an epsilonproteobacterium isolated from a deep-sea hydrothermal vent.</title>
        <authorList>
            <person name="Giovannelli D."/>
            <person name="Ferriera S."/>
            <person name="Johnson J."/>
            <person name="Kravitz S."/>
            <person name="Perez-Rodriguez I."/>
            <person name="Ricci J."/>
            <person name="O'Brien C."/>
            <person name="Voordeckers J.W."/>
            <person name="Bini E."/>
            <person name="Vetriani C."/>
        </authorList>
    </citation>
    <scope>NUCLEOTIDE SEQUENCE [LARGE SCALE GENOMIC DNA]</scope>
    <source>
        <strain evidence="10 11">TB-2</strain>
    </source>
</reference>
<dbReference type="PANTHER" id="PTHR43840">
    <property type="entry name" value="MITOCHONDRIAL METAL TRANSPORTER 1-RELATED"/>
    <property type="match status" value="1"/>
</dbReference>
<dbReference type="InterPro" id="IPR027470">
    <property type="entry name" value="Cation_efflux_CTD"/>
</dbReference>
<dbReference type="NCBIfam" id="TIGR01297">
    <property type="entry name" value="CDF"/>
    <property type="match status" value="1"/>
</dbReference>
<evidence type="ECO:0000256" key="7">
    <source>
        <dbReference type="SAM" id="Phobius"/>
    </source>
</evidence>
<gene>
    <name evidence="10" type="ORF">CMTB2_02463</name>
</gene>
<proteinExistence type="inferred from homology"/>
<dbReference type="GO" id="GO:0005886">
    <property type="term" value="C:plasma membrane"/>
    <property type="evidence" value="ECO:0007669"/>
    <property type="project" value="TreeGrafter"/>
</dbReference>
<evidence type="ECO:0000256" key="1">
    <source>
        <dbReference type="ARBA" id="ARBA00004141"/>
    </source>
</evidence>
<dbReference type="GO" id="GO:0015341">
    <property type="term" value="F:zinc efflux antiporter activity"/>
    <property type="evidence" value="ECO:0007669"/>
    <property type="project" value="TreeGrafter"/>
</dbReference>
<evidence type="ECO:0000256" key="5">
    <source>
        <dbReference type="ARBA" id="ARBA00022989"/>
    </source>
</evidence>
<dbReference type="Pfam" id="PF01545">
    <property type="entry name" value="Cation_efflux"/>
    <property type="match status" value="1"/>
</dbReference>
<sequence>MKLSLPRIATLVATFTALILAIAKVIVGFMSGSVAVIASALDSILDMAVSIFNNIALKISESSPNSKYSYGKGKIEGLAALFEGLIITGSGVFIIYEAVRKILQKETISNFDISIYVMIFSIIVTAALVSFLLYVYKKTNNIVIKSDALHYKTDLVVNASVLVSLIIVKFTGLYWIDYVLSIAIGIYIIKEASEIIKEGFEILLDAALDFETIEKIKEILKKEPLVLDYHCLRTRKAGIRNFVDVHLVMTPDMKLKLAHSIVENVEEKIRNIDKNKKWIINIHADPYDDSLVNKMQEECD</sequence>
<dbReference type="AlphaFoldDB" id="A0AAI9AIN3"/>
<evidence type="ECO:0000256" key="6">
    <source>
        <dbReference type="ARBA" id="ARBA00023136"/>
    </source>
</evidence>
<evidence type="ECO:0000256" key="4">
    <source>
        <dbReference type="ARBA" id="ARBA00022692"/>
    </source>
</evidence>
<dbReference type="Gene3D" id="3.30.70.1350">
    <property type="entry name" value="Cation efflux protein, cytoplasmic domain"/>
    <property type="match status" value="1"/>
</dbReference>
<dbReference type="RefSeq" id="WP_007473180.1">
    <property type="nucleotide sequence ID" value="NZ_ABCJ01000001.1"/>
</dbReference>
<dbReference type="InterPro" id="IPR002524">
    <property type="entry name" value="Cation_efflux"/>
</dbReference>
<protein>
    <submittedName>
        <fullName evidence="10">Transmembrane transport protein-predicted co/zn/cd cation transport</fullName>
    </submittedName>
</protein>
<keyword evidence="6 7" id="KW-0472">Membrane</keyword>
<accession>A0AAI9AIN3</accession>
<organism evidence="10 11">
    <name type="scientific">Caminibacter mediatlanticus TB-2</name>
    <dbReference type="NCBI Taxonomy" id="391592"/>
    <lineage>
        <taxon>Bacteria</taxon>
        <taxon>Pseudomonadati</taxon>
        <taxon>Campylobacterota</taxon>
        <taxon>Epsilonproteobacteria</taxon>
        <taxon>Nautiliales</taxon>
        <taxon>Nautiliaceae</taxon>
        <taxon>Caminibacter</taxon>
    </lineage>
</organism>
<dbReference type="EMBL" id="ABCJ01000001">
    <property type="protein sequence ID" value="EDM24342.1"/>
    <property type="molecule type" value="Genomic_DNA"/>
</dbReference>
<dbReference type="InterPro" id="IPR050291">
    <property type="entry name" value="CDF_Transporter"/>
</dbReference>
<feature type="transmembrane region" description="Helical" evidence="7">
    <location>
        <begin position="78"/>
        <end position="96"/>
    </location>
</feature>
<dbReference type="InterPro" id="IPR058533">
    <property type="entry name" value="Cation_efflux_TM"/>
</dbReference>
<comment type="caution">
    <text evidence="10">The sequence shown here is derived from an EMBL/GenBank/DDBJ whole genome shotgun (WGS) entry which is preliminary data.</text>
</comment>
<comment type="similarity">
    <text evidence="2">Belongs to the cation diffusion facilitator (CDF) transporter (TC 2.A.4) family.</text>
</comment>
<dbReference type="InterPro" id="IPR036837">
    <property type="entry name" value="Cation_efflux_CTD_sf"/>
</dbReference>
<name>A0AAI9AIN3_9BACT</name>
<feature type="transmembrane region" description="Helical" evidence="7">
    <location>
        <begin position="148"/>
        <end position="167"/>
    </location>
</feature>
<keyword evidence="4 7" id="KW-0812">Transmembrane</keyword>
<feature type="transmembrane region" description="Helical" evidence="7">
    <location>
        <begin position="116"/>
        <end position="136"/>
    </location>
</feature>
<evidence type="ECO:0000313" key="10">
    <source>
        <dbReference type="EMBL" id="EDM24342.1"/>
    </source>
</evidence>
<feature type="domain" description="Cation efflux protein transmembrane" evidence="8">
    <location>
        <begin position="11"/>
        <end position="204"/>
    </location>
</feature>
<dbReference type="SUPFAM" id="SSF161111">
    <property type="entry name" value="Cation efflux protein transmembrane domain-like"/>
    <property type="match status" value="1"/>
</dbReference>
<dbReference type="SUPFAM" id="SSF160240">
    <property type="entry name" value="Cation efflux protein cytoplasmic domain-like"/>
    <property type="match status" value="1"/>
</dbReference>